<feature type="signal peptide" evidence="3">
    <location>
        <begin position="1"/>
        <end position="15"/>
    </location>
</feature>
<feature type="chain" id="PRO_5035748467" evidence="3">
    <location>
        <begin position="16"/>
        <end position="3087"/>
    </location>
</feature>
<evidence type="ECO:0000313" key="5">
    <source>
        <dbReference type="Proteomes" id="UP000692954"/>
    </source>
</evidence>
<feature type="region of interest" description="Disordered" evidence="2">
    <location>
        <begin position="849"/>
        <end position="891"/>
    </location>
</feature>
<proteinExistence type="predicted"/>
<gene>
    <name evidence="4" type="ORF">PSON_ATCC_30995.1.T1310064</name>
</gene>
<dbReference type="PANTHER" id="PTHR13328:SF4">
    <property type="entry name" value="NEGATIVE ELONGATION FACTOR A"/>
    <property type="match status" value="1"/>
</dbReference>
<organism evidence="4 5">
    <name type="scientific">Paramecium sonneborni</name>
    <dbReference type="NCBI Taxonomy" id="65129"/>
    <lineage>
        <taxon>Eukaryota</taxon>
        <taxon>Sar</taxon>
        <taxon>Alveolata</taxon>
        <taxon>Ciliophora</taxon>
        <taxon>Intramacronucleata</taxon>
        <taxon>Oligohymenophorea</taxon>
        <taxon>Peniculida</taxon>
        <taxon>Parameciidae</taxon>
        <taxon>Paramecium</taxon>
    </lineage>
</organism>
<dbReference type="Proteomes" id="UP000692954">
    <property type="component" value="Unassembled WGS sequence"/>
</dbReference>
<evidence type="ECO:0000256" key="3">
    <source>
        <dbReference type="SAM" id="SignalP"/>
    </source>
</evidence>
<feature type="coiled-coil region" evidence="1">
    <location>
        <begin position="764"/>
        <end position="811"/>
    </location>
</feature>
<feature type="compositionally biased region" description="Basic and acidic residues" evidence="2">
    <location>
        <begin position="414"/>
        <end position="427"/>
    </location>
</feature>
<feature type="compositionally biased region" description="Basic and acidic residues" evidence="2">
    <location>
        <begin position="872"/>
        <end position="888"/>
    </location>
</feature>
<feature type="compositionally biased region" description="Basic residues" evidence="2">
    <location>
        <begin position="439"/>
        <end position="451"/>
    </location>
</feature>
<dbReference type="OrthoDB" id="296092at2759"/>
<feature type="region of interest" description="Disordered" evidence="2">
    <location>
        <begin position="536"/>
        <end position="559"/>
    </location>
</feature>
<accession>A0A8S1QZS0</accession>
<dbReference type="PANTHER" id="PTHR13328">
    <property type="entry name" value="NEGATIVE ELONGATION FACTOR A NELF-A"/>
    <property type="match status" value="1"/>
</dbReference>
<feature type="compositionally biased region" description="Basic and acidic residues" evidence="2">
    <location>
        <begin position="456"/>
        <end position="472"/>
    </location>
</feature>
<evidence type="ECO:0000256" key="1">
    <source>
        <dbReference type="SAM" id="Coils"/>
    </source>
</evidence>
<dbReference type="InterPro" id="IPR052828">
    <property type="entry name" value="NELF-A_domain"/>
</dbReference>
<keyword evidence="1" id="KW-0175">Coiled coil</keyword>
<feature type="compositionally biased region" description="Basic and acidic residues" evidence="2">
    <location>
        <begin position="356"/>
        <end position="372"/>
    </location>
</feature>
<evidence type="ECO:0000313" key="4">
    <source>
        <dbReference type="EMBL" id="CAD8121266.1"/>
    </source>
</evidence>
<feature type="region of interest" description="Disordered" evidence="2">
    <location>
        <begin position="346"/>
        <end position="475"/>
    </location>
</feature>
<name>A0A8S1QZS0_9CILI</name>
<dbReference type="EMBL" id="CAJJDN010000131">
    <property type="protein sequence ID" value="CAD8121266.1"/>
    <property type="molecule type" value="Genomic_DNA"/>
</dbReference>
<protein>
    <submittedName>
        <fullName evidence="4">Uncharacterized protein</fullName>
    </submittedName>
</protein>
<evidence type="ECO:0000256" key="2">
    <source>
        <dbReference type="SAM" id="MobiDB-lite"/>
    </source>
</evidence>
<feature type="compositionally biased region" description="Basic residues" evidence="2">
    <location>
        <begin position="849"/>
        <end position="867"/>
    </location>
</feature>
<keyword evidence="3" id="KW-0732">Signal</keyword>
<comment type="caution">
    <text evidence="4">The sequence shown here is derived from an EMBL/GenBank/DDBJ whole genome shotgun (WGS) entry which is preliminary data.</text>
</comment>
<keyword evidence="5" id="KW-1185">Reference proteome</keyword>
<sequence>MKKLLLLLLATLSLGEVCVIKVGMTYYEARDLEISRFNCYMNFDGTIEALTRWVDIIEHREQLLNDLEVLAKMIKIIENAKQVNTVIRDYERNRPYFKVFLQNEWTSCKIEDAYDYVQYLNEQRSKEERVSLANQIINYLRNAERQIYRYVDSCRNVRLTTDLKYKIAQLKALKQVCEQELKRQAPRDIIIESDDDDVVYYFEEQEFEDQYDYVYVYEDEMEVEFPLDNSEPQVYKYPQNPKVTKSTVIKTREIYGTQKDSSKIVDAHSTYGPIEYIRSGVGEECEYYGDTVNQPEPDYVDGIEETEENPEQINDDPIPDDQKITEEEAIIEITEETIEEIINDDQDVDKKKVKPKREEQNRKKTKQAEIIKQKKKNGYKQSDEKKNKIKNQEDDAKKQKVVSDNQQNKKKVNKKDDIPPQDEKNENGEEEGEICVPQFRKKAKKVMKKVNRSGLRSKDGQRTRRQAKQEKKMAKKQPLPTICYGNKNYVEEIVGEEVIESYSKGANYLAQENQLNDVISEDKQNDQSEHDRSIKLTSVKEEFNANEPTQFQPPKHRASNGRVYEKKTIAVNTKYFNSDFDGEPTQVFEFEDRQLLQDSSEYGYGYWVRFSEHSIKQHVREEGQYYFLSRMTTNEEYQDFSFYGDRTLVLFLYDNSFVFSTYDITTQSKTKDINVVLNENMDSIWYFVAYSYSSQQRMVVGYIVKYGEGASKYRIEIDAQHVPPTYVKFIFGGKHMDYLGLNGQFANIFYDIDAPAFIDGDDALEDTLMMIKMLIKKKQNLKEKNKIERKLNKLKQLNRRRKMDINNLMRKKIKLKIKKMMQRNKKLFQIINKIKKKQIKRMIYHHKMRRMKMEKKRKAKKVMKKVNRSGLRSKDGQRTRRQAKQEKKMAKKQPLPTICYGNKNYVEEIVGEEVIESYSKGANYLAQENQLNDVISEDKQNDQSEHDRSIKLTSVKEEFNANEPTQFQPPKHRASNGRVYEKKTIAVNTKYFNSDFDGEPTQVFEFEDRQLLQDSSEYGYGYWVRFSEHSIKQHVREEGQYYFLSRMTTNEEYQDFSFYGDRTLVLFLYDNSFVFSTYDITTQSKTKDINVVLNENMDSIWYFVAYSYSSQQRMVVGYIVKYGEGASKYRIEIDAQHVPPTYVKFIFGGKHMDYLGLNGQFANIFYDIDAPAFIDGDDALEDTIKRLSNMPQQLPILIEETIISKPILISGNEKGEHFHFDPQESQLLIEEYAVAFWLRWVDDLKVDEPNAFQLINLRSNKVRTKGKGVLGDRALEVHHIYGGGIKSNVYFNTYSVYGNRGKGSVNILKSIESVEYIWTYVYFGYKEGRAYGALIKPQVTGEVKFEGVYHKQVNHLSVTVGGDETISAFNGKIAFVGIYLGEGSYREGLDFQTTFNYGEGVMGVYQVGKPITYLGVDQNRYIEYDQQENIVDKIIIHDENGMKINGQSEYAFGLWTRWLTTLPKYLSKRSPVHNIAKVGTQGYIIESLDGKWVRANQGRPQTLKDITLACVLAQESYEFQTLNLKDDIPFINLEGQWNYVYFGYKRHGEKGVAKGYIQFGVDGEIEEVAFNVYHDFLIEYVEFVVGKTFAPLFNGEIAKVTFSFGPGAFVPNKDTLKVYTENSLPEKAQIHPVTRQTLQLFGSAITIAEDPIQFEFNKYQGAEEYSISGWVRWSGSLITGQESHVITLAQKRLLDLDGNKEETLQIIRGDSLYRFITYTNNGKLISTEQEFHEYADQWTYIYYGYSQQQQKTYGYVKFAFSNAEFTQEKISHFYLAVFSLIVGHQRQSYVDFVGQMKTWVVNVGFGAYREGNFEEDENIKIHFGFISGADHIKQAGQEAHHEEKILECATNEEEPPMQIHFQQSSTLQLHGVSEYGYGFWLRYQFFGIKYKIYTQPQIMGVARLTTNKEYKDFDNPGDRVLLVVMNRKAFSFGTYDVITKTNNVGGDLEYKRESEGECYKRNTQQEGHAIAFTQFKDHTEGLKMDVLHSLLTNYLYFCVGHAGKYYANFNGQITKVRFNLGPGSFIENKADLLSRIKTKDTIPDVEQISKNIEIISGIHDVRKLDEKHHLTKFNQEVREYGVQLWFRWFKSQKNTQLMYRLTSNGEESLGDAQKIGDRTLVLCHTEGLEFSTYSLGEKTVQLNNAYGVQITKQNQEVWTFVYFAYSKESQQIVYYINTEENEQDRFEFALHVVSSNYWFYLAKDALLNSYDSRLAQVVVNLGNGAFRKDNFKGLMVFLQSPQLFNPNAKLQWDYEEDELVLDSLDAEKQGVTIRIAEPNQRIESIQEYSVGLWIRFLQAWPSRLWNIQNEMQVFRLTSNEELENGKIVIGDRVLSAYLLHDNFYFGAYDINEDAPNEISTIPQTSLEGKWHYIYAGYKRAIQEAVYYVYDGEHIKKAKNEQLLQRPLNEWIKLILGGEKNIPGFHGLMSQISAHLGKDAFIDEEEQLLKVIESSYALPLELTVGYIQKQKKGQVELEQYKTQELTQLQGIGEYAISGWFKIAEIQTKIEGEITSPCQILFRLTNNYEEHLFDRKIQGDRTFYAQVCTSDTVKVSTYSISGLKDWNEAKFLEAKAEMGNSKRAWTYFYMSYSEEKREVATLLKLFEKDLPIIFKDVQHFVANNMFIYLGQDTFSRKFQGEQHKWELLYGSGSHTYNEETMPNLSYIIKNKKNMWFMKEDKKIENKLQQTFNKEVESVDEYAVGMWTRWLIAFPNTLTERSDTHTIFRLSQTTEYQDKAELGNRALSAFIKKGYYEFSTYDLAVPKNAVDAKINYENLEGEWNYIYASYKNKQFYGLILFRDREHFEHIQLDVTHFVFTGYASLVLAANEFGYKAFHGWIYDPRLFIGVGASLNNPETIVEMVQKLHRKVPISSQSSEGFSWPVKMLDTTNQDDLDEKKNELKYQFDDKQEMLSYSIGFWYQNAPLLPEMVDELRGLIRLTSNNEEVGQDNQFIGDRTLALFTKINELLASTYTIKDPSFESLQHSFSIKPYQWTFVYFGYHQNKVRAYVLQPAGVQEHIQQATHMIPNKLYLHLVNDIGHSSFWGKLYGLKLNFGDGSYLDKPQQLIDRWPFDPNRISLNKQETVHQE</sequence>
<feature type="compositionally biased region" description="Basic and acidic residues" evidence="2">
    <location>
        <begin position="381"/>
        <end position="398"/>
    </location>
</feature>
<reference evidence="4" key="1">
    <citation type="submission" date="2021-01" db="EMBL/GenBank/DDBJ databases">
        <authorList>
            <consortium name="Genoscope - CEA"/>
            <person name="William W."/>
        </authorList>
    </citation>
    <scope>NUCLEOTIDE SEQUENCE</scope>
</reference>